<dbReference type="GO" id="GO:0005509">
    <property type="term" value="F:calcium ion binding"/>
    <property type="evidence" value="ECO:0007669"/>
    <property type="project" value="InterPro"/>
</dbReference>
<keyword evidence="1" id="KW-0106">Calcium</keyword>
<sequence>MSWYENAKQTGKNEGRWEALQELRKKEGEAANKTKQACMEELAKEDPKNIYYSSNLIRDFLADFYKADYDGDGRVSLHELCQLWRPNDEKAYKKLEEEFKAVEVTGDDKLTLAEFFILGFLGDDRKNNYQSAKKVDS</sequence>
<organism evidence="3 4">
    <name type="scientific">Aspergillus homomorphus (strain CBS 101889)</name>
    <dbReference type="NCBI Taxonomy" id="1450537"/>
    <lineage>
        <taxon>Eukaryota</taxon>
        <taxon>Fungi</taxon>
        <taxon>Dikarya</taxon>
        <taxon>Ascomycota</taxon>
        <taxon>Pezizomycotina</taxon>
        <taxon>Eurotiomycetes</taxon>
        <taxon>Eurotiomycetidae</taxon>
        <taxon>Eurotiales</taxon>
        <taxon>Aspergillaceae</taxon>
        <taxon>Aspergillus</taxon>
        <taxon>Aspergillus subgen. Circumdati</taxon>
    </lineage>
</organism>
<evidence type="ECO:0000313" key="4">
    <source>
        <dbReference type="Proteomes" id="UP000248961"/>
    </source>
</evidence>
<evidence type="ECO:0000256" key="1">
    <source>
        <dbReference type="ARBA" id="ARBA00022837"/>
    </source>
</evidence>
<dbReference type="Gene3D" id="1.10.238.10">
    <property type="entry name" value="EF-hand"/>
    <property type="match status" value="1"/>
</dbReference>
<proteinExistence type="predicted"/>
<protein>
    <recommendedName>
        <fullName evidence="2">EF-hand domain-containing protein</fullName>
    </recommendedName>
</protein>
<dbReference type="PROSITE" id="PS50222">
    <property type="entry name" value="EF_HAND_2"/>
    <property type="match status" value="1"/>
</dbReference>
<dbReference type="AlphaFoldDB" id="A0A395IBR5"/>
<dbReference type="InterPro" id="IPR002048">
    <property type="entry name" value="EF_hand_dom"/>
</dbReference>
<gene>
    <name evidence="3" type="ORF">BO97DRAFT_474437</name>
</gene>
<dbReference type="VEuPathDB" id="FungiDB:BO97DRAFT_474437"/>
<reference evidence="3 4" key="1">
    <citation type="submission" date="2018-02" db="EMBL/GenBank/DDBJ databases">
        <title>The genomes of Aspergillus section Nigri reveals drivers in fungal speciation.</title>
        <authorList>
            <consortium name="DOE Joint Genome Institute"/>
            <person name="Vesth T.C."/>
            <person name="Nybo J."/>
            <person name="Theobald S."/>
            <person name="Brandl J."/>
            <person name="Frisvad J.C."/>
            <person name="Nielsen K.F."/>
            <person name="Lyhne E.K."/>
            <person name="Kogle M.E."/>
            <person name="Kuo A."/>
            <person name="Riley R."/>
            <person name="Clum A."/>
            <person name="Nolan M."/>
            <person name="Lipzen A."/>
            <person name="Salamov A."/>
            <person name="Henrissat B."/>
            <person name="Wiebenga A."/>
            <person name="De vries R.P."/>
            <person name="Grigoriev I.V."/>
            <person name="Mortensen U.H."/>
            <person name="Andersen M.R."/>
            <person name="Baker S.E."/>
        </authorList>
    </citation>
    <scope>NUCLEOTIDE SEQUENCE [LARGE SCALE GENOMIC DNA]</scope>
    <source>
        <strain evidence="3 4">CBS 101889</strain>
    </source>
</reference>
<feature type="domain" description="EF-hand" evidence="2">
    <location>
        <begin position="55"/>
        <end position="90"/>
    </location>
</feature>
<dbReference type="InterPro" id="IPR011992">
    <property type="entry name" value="EF-hand-dom_pair"/>
</dbReference>
<evidence type="ECO:0000313" key="3">
    <source>
        <dbReference type="EMBL" id="RAL17435.1"/>
    </source>
</evidence>
<dbReference type="OrthoDB" id="4355128at2759"/>
<dbReference type="Proteomes" id="UP000248961">
    <property type="component" value="Unassembled WGS sequence"/>
</dbReference>
<dbReference type="PROSITE" id="PS00018">
    <property type="entry name" value="EF_HAND_1"/>
    <property type="match status" value="1"/>
</dbReference>
<accession>A0A395IBR5</accession>
<dbReference type="InterPro" id="IPR018247">
    <property type="entry name" value="EF_Hand_1_Ca_BS"/>
</dbReference>
<evidence type="ECO:0000259" key="2">
    <source>
        <dbReference type="PROSITE" id="PS50222"/>
    </source>
</evidence>
<dbReference type="SUPFAM" id="SSF47473">
    <property type="entry name" value="EF-hand"/>
    <property type="match status" value="1"/>
</dbReference>
<name>A0A395IBR5_ASPHC</name>
<dbReference type="EMBL" id="KZ824267">
    <property type="protein sequence ID" value="RAL17435.1"/>
    <property type="molecule type" value="Genomic_DNA"/>
</dbReference>
<dbReference type="RefSeq" id="XP_025556589.1">
    <property type="nucleotide sequence ID" value="XM_025700325.1"/>
</dbReference>
<dbReference type="GeneID" id="37204614"/>
<keyword evidence="4" id="KW-1185">Reference proteome</keyword>